<dbReference type="InterPro" id="IPR001810">
    <property type="entry name" value="F-box_dom"/>
</dbReference>
<organism evidence="3 4">
    <name type="scientific">Gonapodya prolifera (strain JEL478)</name>
    <name type="common">Monoblepharis prolifera</name>
    <dbReference type="NCBI Taxonomy" id="1344416"/>
    <lineage>
        <taxon>Eukaryota</taxon>
        <taxon>Fungi</taxon>
        <taxon>Fungi incertae sedis</taxon>
        <taxon>Chytridiomycota</taxon>
        <taxon>Chytridiomycota incertae sedis</taxon>
        <taxon>Monoblepharidomycetes</taxon>
        <taxon>Monoblepharidales</taxon>
        <taxon>Gonapodyaceae</taxon>
        <taxon>Gonapodya</taxon>
    </lineage>
</organism>
<reference evidence="3 4" key="1">
    <citation type="journal article" date="2015" name="Genome Biol. Evol.">
        <title>Phylogenomic analyses indicate that early fungi evolved digesting cell walls of algal ancestors of land plants.</title>
        <authorList>
            <person name="Chang Y."/>
            <person name="Wang S."/>
            <person name="Sekimoto S."/>
            <person name="Aerts A.L."/>
            <person name="Choi C."/>
            <person name="Clum A."/>
            <person name="LaButti K.M."/>
            <person name="Lindquist E.A."/>
            <person name="Yee Ngan C."/>
            <person name="Ohm R.A."/>
            <person name="Salamov A.A."/>
            <person name="Grigoriev I.V."/>
            <person name="Spatafora J.W."/>
            <person name="Berbee M.L."/>
        </authorList>
    </citation>
    <scope>NUCLEOTIDE SEQUENCE [LARGE SCALE GENOMIC DNA]</scope>
    <source>
        <strain evidence="3 4">JEL478</strain>
    </source>
</reference>
<accession>A0A139A6Y5</accession>
<evidence type="ECO:0000259" key="2">
    <source>
        <dbReference type="PROSITE" id="PS50181"/>
    </source>
</evidence>
<evidence type="ECO:0000313" key="3">
    <source>
        <dbReference type="EMBL" id="KXS12103.1"/>
    </source>
</evidence>
<dbReference type="SUPFAM" id="SSF81383">
    <property type="entry name" value="F-box domain"/>
    <property type="match status" value="1"/>
</dbReference>
<dbReference type="OrthoDB" id="2183280at2759"/>
<evidence type="ECO:0000256" key="1">
    <source>
        <dbReference type="SAM" id="MobiDB-lite"/>
    </source>
</evidence>
<proteinExistence type="predicted"/>
<name>A0A139A6Y5_GONPJ</name>
<dbReference type="PROSITE" id="PS50181">
    <property type="entry name" value="FBOX"/>
    <property type="match status" value="1"/>
</dbReference>
<dbReference type="EMBL" id="KQ965791">
    <property type="protein sequence ID" value="KXS12103.1"/>
    <property type="molecule type" value="Genomic_DNA"/>
</dbReference>
<protein>
    <recommendedName>
        <fullName evidence="2">F-box domain-containing protein</fullName>
    </recommendedName>
</protein>
<feature type="compositionally biased region" description="Polar residues" evidence="1">
    <location>
        <begin position="16"/>
        <end position="32"/>
    </location>
</feature>
<sequence>MPKKVASALLTGVPPTGTNRISDSSPYTTNEATAPPSHDPHTLCDLPIELLHRIIRSLPPKPVFSVLPLLSRGFNAVARSAIPGCPHGEITVECAIALQQLGVSSS</sequence>
<dbReference type="AlphaFoldDB" id="A0A139A6Y5"/>
<feature type="region of interest" description="Disordered" evidence="1">
    <location>
        <begin position="1"/>
        <end position="40"/>
    </location>
</feature>
<evidence type="ECO:0000313" key="4">
    <source>
        <dbReference type="Proteomes" id="UP000070544"/>
    </source>
</evidence>
<gene>
    <name evidence="3" type="ORF">M427DRAFT_59787</name>
</gene>
<dbReference type="InterPro" id="IPR036047">
    <property type="entry name" value="F-box-like_dom_sf"/>
</dbReference>
<feature type="domain" description="F-box" evidence="2">
    <location>
        <begin position="40"/>
        <end position="80"/>
    </location>
</feature>
<keyword evidence="4" id="KW-1185">Reference proteome</keyword>
<dbReference type="Proteomes" id="UP000070544">
    <property type="component" value="Unassembled WGS sequence"/>
</dbReference>